<dbReference type="Pfam" id="PF00415">
    <property type="entry name" value="RCC1"/>
    <property type="match status" value="1"/>
</dbReference>
<dbReference type="SUPFAM" id="SSF50985">
    <property type="entry name" value="RCC1/BLIP-II"/>
    <property type="match status" value="1"/>
</dbReference>
<reference evidence="2 3" key="1">
    <citation type="submission" date="2017-11" db="EMBL/GenBank/DDBJ databases">
        <title>De-novo sequencing of pomegranate (Punica granatum L.) genome.</title>
        <authorList>
            <person name="Akparov Z."/>
            <person name="Amiraslanov A."/>
            <person name="Hajiyeva S."/>
            <person name="Abbasov M."/>
            <person name="Kaur K."/>
            <person name="Hamwieh A."/>
            <person name="Solovyev V."/>
            <person name="Salamov A."/>
            <person name="Braich B."/>
            <person name="Kosarev P."/>
            <person name="Mahmoud A."/>
            <person name="Hajiyev E."/>
            <person name="Babayeva S."/>
            <person name="Izzatullayeva V."/>
            <person name="Mammadov A."/>
            <person name="Mammadov A."/>
            <person name="Sharifova S."/>
            <person name="Ojaghi J."/>
            <person name="Eynullazada K."/>
            <person name="Bayramov B."/>
            <person name="Abdulazimova A."/>
            <person name="Shahmuradov I."/>
        </authorList>
    </citation>
    <scope>NUCLEOTIDE SEQUENCE [LARGE SCALE GENOMIC DNA]</scope>
    <source>
        <strain evidence="3">cv. AG2017</strain>
        <tissue evidence="2">Leaf</tissue>
    </source>
</reference>
<evidence type="ECO:0000313" key="3">
    <source>
        <dbReference type="Proteomes" id="UP000233551"/>
    </source>
</evidence>
<dbReference type="Proteomes" id="UP000233551">
    <property type="component" value="Unassembled WGS sequence"/>
</dbReference>
<name>A0A2I0L8V1_PUNGR</name>
<accession>A0A2I0L8V1</accession>
<dbReference type="InterPro" id="IPR051210">
    <property type="entry name" value="Ub_ligase/GEF_domain"/>
</dbReference>
<proteinExistence type="predicted"/>
<keyword evidence="3" id="KW-1185">Reference proteome</keyword>
<sequence>MNDLLLLGQNVPIKPFLFVIWECRKLLTWFVCSSFGSLGHGTGTLVYQTAPKVVKGFGDGKAVHVAMGDYTTFVVLDNGDIYSFGAAIWGNVGHDDAAPLDGEEMLDNFVPNPKLATSLKELDERIVQISPRNNYKWYANTIALTESGKIFAFRTGNKGQLGSKLPSGQKLRANPEQPDKPLLARSITCSKQCLLYIVVGIVITPTFRFVLPSKPTTTTTN</sequence>
<organism evidence="2 3">
    <name type="scientific">Punica granatum</name>
    <name type="common">Pomegranate</name>
    <dbReference type="NCBI Taxonomy" id="22663"/>
    <lineage>
        <taxon>Eukaryota</taxon>
        <taxon>Viridiplantae</taxon>
        <taxon>Streptophyta</taxon>
        <taxon>Embryophyta</taxon>
        <taxon>Tracheophyta</taxon>
        <taxon>Spermatophyta</taxon>
        <taxon>Magnoliopsida</taxon>
        <taxon>eudicotyledons</taxon>
        <taxon>Gunneridae</taxon>
        <taxon>Pentapetalae</taxon>
        <taxon>rosids</taxon>
        <taxon>malvids</taxon>
        <taxon>Myrtales</taxon>
        <taxon>Lythraceae</taxon>
        <taxon>Punica</taxon>
    </lineage>
</organism>
<dbReference type="PANTHER" id="PTHR22870">
    <property type="entry name" value="REGULATOR OF CHROMOSOME CONDENSATION"/>
    <property type="match status" value="1"/>
</dbReference>
<evidence type="ECO:0000313" key="2">
    <source>
        <dbReference type="EMBL" id="PKI77080.1"/>
    </source>
</evidence>
<protein>
    <submittedName>
        <fullName evidence="2">Uncharacterized protein</fullName>
    </submittedName>
</protein>
<dbReference type="STRING" id="22663.A0A2I0L8V1"/>
<dbReference type="PANTHER" id="PTHR22870:SF408">
    <property type="entry name" value="OS09G0560450 PROTEIN"/>
    <property type="match status" value="1"/>
</dbReference>
<evidence type="ECO:0000256" key="1">
    <source>
        <dbReference type="ARBA" id="ARBA00022737"/>
    </source>
</evidence>
<dbReference type="AlphaFoldDB" id="A0A2I0L8V1"/>
<dbReference type="Gene3D" id="2.130.10.30">
    <property type="entry name" value="Regulator of chromosome condensation 1/beta-lactamase-inhibitor protein II"/>
    <property type="match status" value="1"/>
</dbReference>
<dbReference type="InterPro" id="IPR000408">
    <property type="entry name" value="Reg_chr_condens"/>
</dbReference>
<dbReference type="InterPro" id="IPR009091">
    <property type="entry name" value="RCC1/BLIP-II"/>
</dbReference>
<dbReference type="EMBL" id="PGOL01000105">
    <property type="protein sequence ID" value="PKI77080.1"/>
    <property type="molecule type" value="Genomic_DNA"/>
</dbReference>
<gene>
    <name evidence="2" type="ORF">CRG98_002583</name>
</gene>
<keyword evidence="1" id="KW-0677">Repeat</keyword>
<comment type="caution">
    <text evidence="2">The sequence shown here is derived from an EMBL/GenBank/DDBJ whole genome shotgun (WGS) entry which is preliminary data.</text>
</comment>